<keyword evidence="6" id="KW-0999">Mitochondrion inner membrane</keyword>
<evidence type="ECO:0000256" key="11">
    <source>
        <dbReference type="SAM" id="Phobius"/>
    </source>
</evidence>
<feature type="repeat" description="Solcar" evidence="9">
    <location>
        <begin position="44"/>
        <end position="141"/>
    </location>
</feature>
<evidence type="ECO:0000256" key="2">
    <source>
        <dbReference type="ARBA" id="ARBA00006375"/>
    </source>
</evidence>
<keyword evidence="5" id="KW-0677">Repeat</keyword>
<dbReference type="Pfam" id="PF00153">
    <property type="entry name" value="Mito_carr"/>
    <property type="match status" value="3"/>
</dbReference>
<dbReference type="OMA" id="FYNYLRP"/>
<dbReference type="PANTHER" id="PTHR45939">
    <property type="entry name" value="PEROXISOMAL MEMBRANE PROTEIN PMP34-RELATED"/>
    <property type="match status" value="1"/>
</dbReference>
<keyword evidence="8 9" id="KW-0472">Membrane</keyword>
<keyword evidence="6" id="KW-0496">Mitochondrion</keyword>
<evidence type="ECO:0000256" key="5">
    <source>
        <dbReference type="ARBA" id="ARBA00022737"/>
    </source>
</evidence>
<feature type="transmembrane region" description="Helical" evidence="11">
    <location>
        <begin position="219"/>
        <end position="239"/>
    </location>
</feature>
<evidence type="ECO:0000256" key="1">
    <source>
        <dbReference type="ARBA" id="ARBA00004141"/>
    </source>
</evidence>
<dbReference type="SUPFAM" id="SSF103506">
    <property type="entry name" value="Mitochondrial carrier"/>
    <property type="match status" value="1"/>
</dbReference>
<dbReference type="GO" id="GO:0016020">
    <property type="term" value="C:membrane"/>
    <property type="evidence" value="ECO:0007669"/>
    <property type="project" value="UniProtKB-SubCell"/>
</dbReference>
<comment type="subcellular location">
    <subcellularLocation>
        <location evidence="1">Membrane</location>
        <topology evidence="1">Multi-pass membrane protein</topology>
    </subcellularLocation>
</comment>
<feature type="repeat" description="Solcar" evidence="9">
    <location>
        <begin position="256"/>
        <end position="353"/>
    </location>
</feature>
<organism evidence="12 13">
    <name type="scientific">Talaromyces islandicus</name>
    <name type="common">Penicillium islandicum</name>
    <dbReference type="NCBI Taxonomy" id="28573"/>
    <lineage>
        <taxon>Eukaryota</taxon>
        <taxon>Fungi</taxon>
        <taxon>Dikarya</taxon>
        <taxon>Ascomycota</taxon>
        <taxon>Pezizomycotina</taxon>
        <taxon>Eurotiomycetes</taxon>
        <taxon>Eurotiomycetidae</taxon>
        <taxon>Eurotiales</taxon>
        <taxon>Trichocomaceae</taxon>
        <taxon>Talaromyces</taxon>
        <taxon>Talaromyces sect. Islandici</taxon>
    </lineage>
</organism>
<sequence length="459" mass="50449">MTDDDKRIYEPRLDAFELYHKYDYPEHPKHEKDWKTAALQGPALPALGHAVAGAAGSAVSNVATYPLRLIVTRLQMQRLAARTQSSKPKSRSYAGMLDAAQKIYAKEGGIKGFFTGVSDDTWKTIADSFLFFLAYTALRQRRLNSSPGAGGKKRSVLPVLDELAIGVIAGAFSKFWTTPLANIVTRKQAAAMLSDNASEDISTRKVAAQISAEKGVSGFWAGYSASLFLTLNPSITFFLNEFLKYLVLPRQKRQNPPAAVIFFLAAISKAVASTVTYPVSLAKTRLQANPSSGDKTKGSSPTQAFRLEIFQMLQSIAVEEGASALYDGIIGEVLKGFLSHGITMLTKDIVHSSIVKSYYAVLILFNKYPSPEELMVLAREQAEAYAEVAREGAKELAETVKEGTGSVTAANTSVDMTSNAPEYSPFEETHELAEIVGDYVEDDAAEWRNLYRWFWTRFK</sequence>
<accession>A0A0U1M209</accession>
<evidence type="ECO:0000256" key="10">
    <source>
        <dbReference type="RuleBase" id="RU000488"/>
    </source>
</evidence>
<keyword evidence="13" id="KW-1185">Reference proteome</keyword>
<dbReference type="PANTHER" id="PTHR45939:SF2">
    <property type="entry name" value="CARRIER PROTEIN, PUTATIVE (AFU_ORTHOLOGUE AFUA_2G13870)-RELATED"/>
    <property type="match status" value="1"/>
</dbReference>
<feature type="transmembrane region" description="Helical" evidence="11">
    <location>
        <begin position="260"/>
        <end position="279"/>
    </location>
</feature>
<evidence type="ECO:0000256" key="7">
    <source>
        <dbReference type="ARBA" id="ARBA00022989"/>
    </source>
</evidence>
<dbReference type="GO" id="GO:0015217">
    <property type="term" value="F:ADP transmembrane transporter activity"/>
    <property type="evidence" value="ECO:0007669"/>
    <property type="project" value="TreeGrafter"/>
</dbReference>
<dbReference type="AlphaFoldDB" id="A0A0U1M209"/>
<dbReference type="Gene3D" id="1.50.40.10">
    <property type="entry name" value="Mitochondrial carrier domain"/>
    <property type="match status" value="1"/>
</dbReference>
<reference evidence="12 13" key="1">
    <citation type="submission" date="2015-04" db="EMBL/GenBank/DDBJ databases">
        <authorList>
            <person name="Syromyatnikov M.Y."/>
            <person name="Popov V.N."/>
        </authorList>
    </citation>
    <scope>NUCLEOTIDE SEQUENCE [LARGE SCALE GENOMIC DNA]</scope>
    <source>
        <strain evidence="12">WF-38-12</strain>
    </source>
</reference>
<dbReference type="Proteomes" id="UP000054383">
    <property type="component" value="Unassembled WGS sequence"/>
</dbReference>
<evidence type="ECO:0000313" key="13">
    <source>
        <dbReference type="Proteomes" id="UP000054383"/>
    </source>
</evidence>
<dbReference type="OrthoDB" id="18574at2759"/>
<dbReference type="InterPro" id="IPR018108">
    <property type="entry name" value="MCP_transmembrane"/>
</dbReference>
<dbReference type="InterPro" id="IPR023395">
    <property type="entry name" value="MCP_dom_sf"/>
</dbReference>
<keyword evidence="7 11" id="KW-1133">Transmembrane helix</keyword>
<feature type="repeat" description="Solcar" evidence="9">
    <location>
        <begin position="157"/>
        <end position="246"/>
    </location>
</feature>
<dbReference type="EMBL" id="CVMT01000005">
    <property type="protein sequence ID" value="CRG89050.1"/>
    <property type="molecule type" value="Genomic_DNA"/>
</dbReference>
<name>A0A0U1M209_TALIS</name>
<proteinExistence type="inferred from homology"/>
<gene>
    <name evidence="12" type="ORF">PISL3812_06085</name>
</gene>
<keyword evidence="3 10" id="KW-0813">Transport</keyword>
<dbReference type="InterPro" id="IPR052217">
    <property type="entry name" value="Mito/Peroxisomal_Carrier"/>
</dbReference>
<dbReference type="STRING" id="28573.A0A0U1M209"/>
<evidence type="ECO:0000256" key="3">
    <source>
        <dbReference type="ARBA" id="ARBA00022448"/>
    </source>
</evidence>
<evidence type="ECO:0000256" key="4">
    <source>
        <dbReference type="ARBA" id="ARBA00022692"/>
    </source>
</evidence>
<dbReference type="PROSITE" id="PS50920">
    <property type="entry name" value="SOLCAR"/>
    <property type="match status" value="3"/>
</dbReference>
<evidence type="ECO:0000313" key="12">
    <source>
        <dbReference type="EMBL" id="CRG89050.1"/>
    </source>
</evidence>
<comment type="similarity">
    <text evidence="2 10">Belongs to the mitochondrial carrier (TC 2.A.29) family.</text>
</comment>
<evidence type="ECO:0000256" key="9">
    <source>
        <dbReference type="PROSITE-ProRule" id="PRU00282"/>
    </source>
</evidence>
<keyword evidence="4 9" id="KW-0812">Transmembrane</keyword>
<evidence type="ECO:0000256" key="6">
    <source>
        <dbReference type="ARBA" id="ARBA00022792"/>
    </source>
</evidence>
<evidence type="ECO:0000256" key="8">
    <source>
        <dbReference type="ARBA" id="ARBA00023136"/>
    </source>
</evidence>
<protein>
    <submittedName>
        <fullName evidence="12">Peroxisomal adenine nucleotide transporter 1</fullName>
    </submittedName>
</protein>